<dbReference type="RefSeq" id="WP_305936054.1">
    <property type="nucleotide sequence ID" value="NZ_JAVAJI010000027.1"/>
</dbReference>
<dbReference type="Proteomes" id="UP001228171">
    <property type="component" value="Unassembled WGS sequence"/>
</dbReference>
<reference evidence="1 2" key="1">
    <citation type="submission" date="2023-08" db="EMBL/GenBank/DDBJ databases">
        <authorList>
            <person name="Kumar R."/>
        </authorList>
    </citation>
    <scope>NUCLEOTIDE SEQUENCE [LARGE SCALE GENOMIC DNA]</scope>
    <source>
        <strain evidence="1 2">LUR13</strain>
    </source>
</reference>
<organism evidence="1 2">
    <name type="scientific">Psychrobacter faecalis</name>
    <dbReference type="NCBI Taxonomy" id="180588"/>
    <lineage>
        <taxon>Bacteria</taxon>
        <taxon>Pseudomonadati</taxon>
        <taxon>Pseudomonadota</taxon>
        <taxon>Gammaproteobacteria</taxon>
        <taxon>Moraxellales</taxon>
        <taxon>Moraxellaceae</taxon>
        <taxon>Psychrobacter</taxon>
    </lineage>
</organism>
<dbReference type="EMBL" id="JAVAJI010000027">
    <property type="protein sequence ID" value="MDP4545858.1"/>
    <property type="molecule type" value="Genomic_DNA"/>
</dbReference>
<keyword evidence="2" id="KW-1185">Reference proteome</keyword>
<proteinExistence type="predicted"/>
<evidence type="ECO:0000313" key="2">
    <source>
        <dbReference type="Proteomes" id="UP001228171"/>
    </source>
</evidence>
<name>A0ABT9HJB1_9GAMM</name>
<sequence>MDIKYYRVELIDDATDKDTHMLVAATENPKTSLKFINGLRVFWVVDLSYEQYVEQSKGGAK</sequence>
<accession>A0ABT9HJB1</accession>
<comment type="caution">
    <text evidence="1">The sequence shown here is derived from an EMBL/GenBank/DDBJ whole genome shotgun (WGS) entry which is preliminary data.</text>
</comment>
<evidence type="ECO:0000313" key="1">
    <source>
        <dbReference type="EMBL" id="MDP4545858.1"/>
    </source>
</evidence>
<protein>
    <submittedName>
        <fullName evidence="1">Uncharacterized protein</fullName>
    </submittedName>
</protein>
<gene>
    <name evidence="1" type="ORF">Q8P09_12310</name>
</gene>